<protein>
    <submittedName>
        <fullName evidence="3">Ankyrin repeat-containing protein</fullName>
    </submittedName>
</protein>
<evidence type="ECO:0000313" key="4">
    <source>
        <dbReference type="Proteomes" id="UP000245207"/>
    </source>
</evidence>
<proteinExistence type="predicted"/>
<dbReference type="SMART" id="SM00248">
    <property type="entry name" value="ANK"/>
    <property type="match status" value="6"/>
</dbReference>
<dbReference type="Pfam" id="PF13962">
    <property type="entry name" value="PGG"/>
    <property type="match status" value="1"/>
</dbReference>
<dbReference type="Proteomes" id="UP000245207">
    <property type="component" value="Unassembled WGS sequence"/>
</dbReference>
<feature type="transmembrane region" description="Helical" evidence="1">
    <location>
        <begin position="564"/>
        <end position="585"/>
    </location>
</feature>
<dbReference type="Gene3D" id="1.25.40.20">
    <property type="entry name" value="Ankyrin repeat-containing domain"/>
    <property type="match status" value="2"/>
</dbReference>
<sequence length="643" mass="73392">MGSIEKMYAMINKKEHKTNIPVPPPPPERLTVDNYMNLWRPLPPIMSPRKDILGKADYFKICVPLYEACMNGNWKAAKDILDDRPELVHFAITENLETPLHVAVSAEENKQTEQFVKNLVDLMDDRELEFQNKGGNTALCLASAAGNIKMVMTMVNKNPGLLNIPGSQRMMPLYMSALYGKYNTVNYLYDNSQKMTGKNWTHQNRGWVLLKCVEWDFFDVALKIVKDRPELVSNGYVFGALARKHDAFNGVEQSLFTRIINLSKSFGSQLFLRGLYAMRGEKMGVEGHYTTDALKFLRISLIKTIRKMSKEEVDDIVIREPRSVVLSNGMSQNSSKVLFVAAEMGNTVFVVELLRAYPDLIWHLNDDNYSIFHVAVMNRHQDVYNLLYEIGSMKDMITTLVDQNGNNMLHLVGTTSRIMRSYRSGASLLMQRELSWFKEVEKMIPPTLRARKNNAGHTPYDVFFQNNKDLLSQCLKWTKDGMLVATLIITVAFAVAFTVPGGYNDHGSPHFIHKHSFLIFVVADAISLFSSTTSLLVFLSILTSRHSPRTFMFSLPRKLMIGQIALFISVAAMMVTFSASFFVLYHKRLTWVPNLIATFAAIPVIVFAVLQFPLLVDMFRSIHDSHNLFRPKKRMLYNTNPWF</sequence>
<feature type="domain" description="PGG" evidence="2">
    <location>
        <begin position="480"/>
        <end position="583"/>
    </location>
</feature>
<dbReference type="EMBL" id="PKPP01002972">
    <property type="protein sequence ID" value="PWA72063.1"/>
    <property type="molecule type" value="Genomic_DNA"/>
</dbReference>
<organism evidence="3 4">
    <name type="scientific">Artemisia annua</name>
    <name type="common">Sweet wormwood</name>
    <dbReference type="NCBI Taxonomy" id="35608"/>
    <lineage>
        <taxon>Eukaryota</taxon>
        <taxon>Viridiplantae</taxon>
        <taxon>Streptophyta</taxon>
        <taxon>Embryophyta</taxon>
        <taxon>Tracheophyta</taxon>
        <taxon>Spermatophyta</taxon>
        <taxon>Magnoliopsida</taxon>
        <taxon>eudicotyledons</taxon>
        <taxon>Gunneridae</taxon>
        <taxon>Pentapetalae</taxon>
        <taxon>asterids</taxon>
        <taxon>campanulids</taxon>
        <taxon>Asterales</taxon>
        <taxon>Asteraceae</taxon>
        <taxon>Asteroideae</taxon>
        <taxon>Anthemideae</taxon>
        <taxon>Artemisiinae</taxon>
        <taxon>Artemisia</taxon>
    </lineage>
</organism>
<feature type="transmembrane region" description="Helical" evidence="1">
    <location>
        <begin position="515"/>
        <end position="543"/>
    </location>
</feature>
<keyword evidence="1" id="KW-1133">Transmembrane helix</keyword>
<accession>A0A2U1NEX8</accession>
<dbReference type="PANTHER" id="PTHR24177">
    <property type="entry name" value="CASKIN"/>
    <property type="match status" value="1"/>
</dbReference>
<keyword evidence="4" id="KW-1185">Reference proteome</keyword>
<gene>
    <name evidence="3" type="ORF">CTI12_AA149390</name>
</gene>
<keyword evidence="1" id="KW-0812">Transmembrane</keyword>
<comment type="caution">
    <text evidence="3">The sequence shown here is derived from an EMBL/GenBank/DDBJ whole genome shotgun (WGS) entry which is preliminary data.</text>
</comment>
<evidence type="ECO:0000259" key="2">
    <source>
        <dbReference type="Pfam" id="PF13962"/>
    </source>
</evidence>
<dbReference type="SUPFAM" id="SSF48403">
    <property type="entry name" value="Ankyrin repeat"/>
    <property type="match status" value="2"/>
</dbReference>
<dbReference type="PANTHER" id="PTHR24177:SF443">
    <property type="entry name" value="PGG DOMAIN-CONTAINING PROTEIN"/>
    <property type="match status" value="1"/>
</dbReference>
<keyword evidence="1" id="KW-0472">Membrane</keyword>
<dbReference type="AlphaFoldDB" id="A0A2U1NEX8"/>
<reference evidence="3 4" key="1">
    <citation type="journal article" date="2018" name="Mol. Plant">
        <title>The genome of Artemisia annua provides insight into the evolution of Asteraceae family and artemisinin biosynthesis.</title>
        <authorList>
            <person name="Shen Q."/>
            <person name="Zhang L."/>
            <person name="Liao Z."/>
            <person name="Wang S."/>
            <person name="Yan T."/>
            <person name="Shi P."/>
            <person name="Liu M."/>
            <person name="Fu X."/>
            <person name="Pan Q."/>
            <person name="Wang Y."/>
            <person name="Lv Z."/>
            <person name="Lu X."/>
            <person name="Zhang F."/>
            <person name="Jiang W."/>
            <person name="Ma Y."/>
            <person name="Chen M."/>
            <person name="Hao X."/>
            <person name="Li L."/>
            <person name="Tang Y."/>
            <person name="Lv G."/>
            <person name="Zhou Y."/>
            <person name="Sun X."/>
            <person name="Brodelius P.E."/>
            <person name="Rose J.K.C."/>
            <person name="Tang K."/>
        </authorList>
    </citation>
    <scope>NUCLEOTIDE SEQUENCE [LARGE SCALE GENOMIC DNA]</scope>
    <source>
        <strain evidence="4">cv. Huhao1</strain>
        <tissue evidence="3">Leaf</tissue>
    </source>
</reference>
<feature type="transmembrane region" description="Helical" evidence="1">
    <location>
        <begin position="482"/>
        <end position="503"/>
    </location>
</feature>
<dbReference type="Pfam" id="PF12796">
    <property type="entry name" value="Ank_2"/>
    <property type="match status" value="1"/>
</dbReference>
<dbReference type="OrthoDB" id="1921232at2759"/>
<name>A0A2U1NEX8_ARTAN</name>
<dbReference type="GO" id="GO:0016020">
    <property type="term" value="C:membrane"/>
    <property type="evidence" value="ECO:0007669"/>
    <property type="project" value="TreeGrafter"/>
</dbReference>
<feature type="transmembrane region" description="Helical" evidence="1">
    <location>
        <begin position="591"/>
        <end position="616"/>
    </location>
</feature>
<dbReference type="InterPro" id="IPR002110">
    <property type="entry name" value="Ankyrin_rpt"/>
</dbReference>
<dbReference type="STRING" id="35608.A0A2U1NEX8"/>
<dbReference type="InterPro" id="IPR036770">
    <property type="entry name" value="Ankyrin_rpt-contain_sf"/>
</dbReference>
<evidence type="ECO:0000313" key="3">
    <source>
        <dbReference type="EMBL" id="PWA72063.1"/>
    </source>
</evidence>
<evidence type="ECO:0000256" key="1">
    <source>
        <dbReference type="SAM" id="Phobius"/>
    </source>
</evidence>
<dbReference type="InterPro" id="IPR026961">
    <property type="entry name" value="PGG_dom"/>
</dbReference>